<dbReference type="PANTHER" id="PTHR42812">
    <property type="entry name" value="BETA-XYLOSIDASE"/>
    <property type="match status" value="1"/>
</dbReference>
<evidence type="ECO:0000256" key="4">
    <source>
        <dbReference type="PIRSR" id="PIRSR606710-1"/>
    </source>
</evidence>
<feature type="active site" description="Proton acceptor" evidence="4">
    <location>
        <position position="22"/>
    </location>
</feature>
<dbReference type="Gene3D" id="2.115.10.20">
    <property type="entry name" value="Glycosyl hydrolase domain, family 43"/>
    <property type="match status" value="1"/>
</dbReference>
<name>A0A3R6B983_9FIRM</name>
<dbReference type="GO" id="GO:0005975">
    <property type="term" value="P:carbohydrate metabolic process"/>
    <property type="evidence" value="ECO:0007669"/>
    <property type="project" value="InterPro"/>
</dbReference>
<dbReference type="InterPro" id="IPR006710">
    <property type="entry name" value="Glyco_hydro_43"/>
</dbReference>
<evidence type="ECO:0000313" key="8">
    <source>
        <dbReference type="EMBL" id="RHC20825.1"/>
    </source>
</evidence>
<organism evidence="8 9">
    <name type="scientific">Roseburia intestinalis</name>
    <dbReference type="NCBI Taxonomy" id="166486"/>
    <lineage>
        <taxon>Bacteria</taxon>
        <taxon>Bacillati</taxon>
        <taxon>Bacillota</taxon>
        <taxon>Clostridia</taxon>
        <taxon>Lachnospirales</taxon>
        <taxon>Lachnospiraceae</taxon>
        <taxon>Roseburia</taxon>
    </lineage>
</organism>
<proteinExistence type="inferred from homology"/>
<dbReference type="AlphaFoldDB" id="A0A3R6B983"/>
<dbReference type="Gene3D" id="2.60.120.200">
    <property type="match status" value="1"/>
</dbReference>
<feature type="site" description="Important for catalytic activity, responsible for pKa modulation of the active site Glu and correct orientation of both the proton donor and substrate" evidence="5">
    <location>
        <position position="128"/>
    </location>
</feature>
<evidence type="ECO:0000256" key="1">
    <source>
        <dbReference type="ARBA" id="ARBA00009865"/>
    </source>
</evidence>
<dbReference type="PANTHER" id="PTHR42812:SF12">
    <property type="entry name" value="BETA-XYLOSIDASE-RELATED"/>
    <property type="match status" value="1"/>
</dbReference>
<dbReference type="GO" id="GO:0004553">
    <property type="term" value="F:hydrolase activity, hydrolyzing O-glycosyl compounds"/>
    <property type="evidence" value="ECO:0007669"/>
    <property type="project" value="InterPro"/>
</dbReference>
<evidence type="ECO:0000256" key="3">
    <source>
        <dbReference type="ARBA" id="ARBA00023295"/>
    </source>
</evidence>
<feature type="active site" description="Proton donor" evidence="4">
    <location>
        <position position="183"/>
    </location>
</feature>
<feature type="domain" description="Beta-xylosidase C-terminal Concanavalin A-like" evidence="7">
    <location>
        <begin position="333"/>
        <end position="504"/>
    </location>
</feature>
<dbReference type="CDD" id="cd18617">
    <property type="entry name" value="GH43_XynB-like"/>
    <property type="match status" value="1"/>
</dbReference>
<keyword evidence="2 6" id="KW-0378">Hydrolase</keyword>
<evidence type="ECO:0000313" key="9">
    <source>
        <dbReference type="Proteomes" id="UP000283513"/>
    </source>
</evidence>
<reference evidence="8 9" key="1">
    <citation type="submission" date="2018-08" db="EMBL/GenBank/DDBJ databases">
        <title>A genome reference for cultivated species of the human gut microbiota.</title>
        <authorList>
            <person name="Zou Y."/>
            <person name="Xue W."/>
            <person name="Luo G."/>
        </authorList>
    </citation>
    <scope>NUCLEOTIDE SEQUENCE [LARGE SCALE GENOMIC DNA]</scope>
    <source>
        <strain evidence="8 9">AM37-1AC</strain>
    </source>
</reference>
<evidence type="ECO:0000256" key="5">
    <source>
        <dbReference type="PIRSR" id="PIRSR606710-2"/>
    </source>
</evidence>
<gene>
    <name evidence="8" type="ORF">DW856_01020</name>
</gene>
<comment type="caution">
    <text evidence="8">The sequence shown here is derived from an EMBL/GenBank/DDBJ whole genome shotgun (WGS) entry which is preliminary data.</text>
</comment>
<keyword evidence="3 6" id="KW-0326">Glycosidase</keyword>
<dbReference type="InterPro" id="IPR013320">
    <property type="entry name" value="ConA-like_dom_sf"/>
</dbReference>
<dbReference type="Pfam" id="PF04616">
    <property type="entry name" value="Glyco_hydro_43"/>
    <property type="match status" value="1"/>
</dbReference>
<comment type="similarity">
    <text evidence="1 6">Belongs to the glycosyl hydrolase 43 family.</text>
</comment>
<dbReference type="SUPFAM" id="SSF49899">
    <property type="entry name" value="Concanavalin A-like lectins/glucanases"/>
    <property type="match status" value="1"/>
</dbReference>
<dbReference type="Proteomes" id="UP000283513">
    <property type="component" value="Unassembled WGS sequence"/>
</dbReference>
<dbReference type="InterPro" id="IPR041542">
    <property type="entry name" value="GH43_C2"/>
</dbReference>
<dbReference type="Pfam" id="PF17851">
    <property type="entry name" value="GH43_C2"/>
    <property type="match status" value="1"/>
</dbReference>
<evidence type="ECO:0000259" key="7">
    <source>
        <dbReference type="Pfam" id="PF17851"/>
    </source>
</evidence>
<accession>A0A3R6B983</accession>
<protein>
    <submittedName>
        <fullName evidence="8">Glycoside hydrolase family 43 protein</fullName>
    </submittedName>
</protein>
<evidence type="ECO:0000256" key="6">
    <source>
        <dbReference type="RuleBase" id="RU361187"/>
    </source>
</evidence>
<dbReference type="InterPro" id="IPR051795">
    <property type="entry name" value="Glycosyl_Hydrlase_43"/>
</dbReference>
<dbReference type="EMBL" id="QSHO01000001">
    <property type="protein sequence ID" value="RHC20825.1"/>
    <property type="molecule type" value="Genomic_DNA"/>
</dbReference>
<dbReference type="SUPFAM" id="SSF75005">
    <property type="entry name" value="Arabinanase/levansucrase/invertase"/>
    <property type="match status" value="1"/>
</dbReference>
<sequence length="516" mass="58309">MLQKEKSDMRVQNPVVRGFYPDPSICSANGKYYLACSSFEYFPGVPLFESDDLLNWKPIGHCLTRKSQVNLYQVPGSGGVFAPTIRFHNGRFYMVTNNNTYQKNFYVYTDDIYGEWSDPVFVDQGGIDPSLYFEGDKVYFISNGTDESDGRGCIFQCEIDIATGKRLTESRPIWKGSGGRYIESPHMYHFGDWYYLMVAEGGTEYGHMVTYARSKDPYGPFEAYAENPVLTNRNLGGNENHIQGIGHGDLITTPYGETFMVCLGFRIQSDWMPFHHLGREVFLVPVTWDNDGWFTAGVNGTVESVMDMPLNATAQEINGRYDVSFETLKNEPQRFCHLREYHKECYAFAKNSVTLLGNRFTLNDAETPTFLGVRQSEFDTELTVGLSGNSPEAGITFYLSEEHHYDLAVLCDEKKRTLILRLRIGDAIMVVKEIELPDDAKVTLKVVSDPAQYHFYGVLDGKEILLGSTRTKYLSSEVAGGFTGVVMGMYAVNPEEAEDCKALFMNLCWKQGKNRG</sequence>
<evidence type="ECO:0000256" key="2">
    <source>
        <dbReference type="ARBA" id="ARBA00022801"/>
    </source>
</evidence>
<dbReference type="InterPro" id="IPR023296">
    <property type="entry name" value="Glyco_hydro_beta-prop_sf"/>
</dbReference>